<dbReference type="GO" id="GO:0006508">
    <property type="term" value="P:proteolysis"/>
    <property type="evidence" value="ECO:0007669"/>
    <property type="project" value="UniProtKB-KW"/>
</dbReference>
<evidence type="ECO:0000256" key="1">
    <source>
        <dbReference type="ARBA" id="ARBA00011073"/>
    </source>
</evidence>
<dbReference type="AlphaFoldDB" id="A0A328NXT5"/>
<dbReference type="PROSITE" id="PS51892">
    <property type="entry name" value="SUBTILASE"/>
    <property type="match status" value="1"/>
</dbReference>
<feature type="active site" description="Charge relay system" evidence="5">
    <location>
        <position position="197"/>
    </location>
</feature>
<dbReference type="InterPro" id="IPR000209">
    <property type="entry name" value="Peptidase_S8/S53_dom"/>
</dbReference>
<name>A0A328NXT5_9GAMM</name>
<keyword evidence="4 5" id="KW-0720">Serine protease</keyword>
<proteinExistence type="inferred from homology"/>
<evidence type="ECO:0000256" key="4">
    <source>
        <dbReference type="ARBA" id="ARBA00022825"/>
    </source>
</evidence>
<dbReference type="Gene3D" id="3.40.50.200">
    <property type="entry name" value="Peptidase S8/S53 domain"/>
    <property type="match status" value="1"/>
</dbReference>
<organism evidence="7 8">
    <name type="scientific">Dyella jiangningensis</name>
    <dbReference type="NCBI Taxonomy" id="1379159"/>
    <lineage>
        <taxon>Bacteria</taxon>
        <taxon>Pseudomonadati</taxon>
        <taxon>Pseudomonadota</taxon>
        <taxon>Gammaproteobacteria</taxon>
        <taxon>Lysobacterales</taxon>
        <taxon>Rhodanobacteraceae</taxon>
        <taxon>Dyella</taxon>
    </lineage>
</organism>
<comment type="similarity">
    <text evidence="1 5">Belongs to the peptidase S8 family.</text>
</comment>
<dbReference type="GO" id="GO:0004252">
    <property type="term" value="F:serine-type endopeptidase activity"/>
    <property type="evidence" value="ECO:0007669"/>
    <property type="project" value="UniProtKB-UniRule"/>
</dbReference>
<keyword evidence="8" id="KW-1185">Reference proteome</keyword>
<dbReference type="SUPFAM" id="SSF52743">
    <property type="entry name" value="Subtilisin-like"/>
    <property type="match status" value="1"/>
</dbReference>
<dbReference type="InterPro" id="IPR036852">
    <property type="entry name" value="Peptidase_S8/S53_dom_sf"/>
</dbReference>
<comment type="caution">
    <text evidence="7">The sequence shown here is derived from an EMBL/GenBank/DDBJ whole genome shotgun (WGS) entry which is preliminary data.</text>
</comment>
<dbReference type="OrthoDB" id="5405281at2"/>
<dbReference type="RefSeq" id="WP_111983503.1">
    <property type="nucleotide sequence ID" value="NZ_NFZS01000004.1"/>
</dbReference>
<accession>A0A328NXT5</accession>
<dbReference type="PANTHER" id="PTHR43806">
    <property type="entry name" value="PEPTIDASE S8"/>
    <property type="match status" value="1"/>
</dbReference>
<gene>
    <name evidence="7" type="ORF">CA260_12890</name>
</gene>
<dbReference type="InterPro" id="IPR050131">
    <property type="entry name" value="Peptidase_S8_subtilisin-like"/>
</dbReference>
<evidence type="ECO:0000256" key="5">
    <source>
        <dbReference type="PROSITE-ProRule" id="PRU01240"/>
    </source>
</evidence>
<feature type="active site" description="Charge relay system" evidence="5">
    <location>
        <position position="225"/>
    </location>
</feature>
<evidence type="ECO:0000256" key="3">
    <source>
        <dbReference type="ARBA" id="ARBA00022801"/>
    </source>
</evidence>
<reference evidence="7 8" key="1">
    <citation type="journal article" date="2018" name="Genet. Mol. Biol.">
        <title>The genome sequence of Dyella jiangningensis FCAV SCS01 from a lignocellulose-decomposing microbial consortium metagenome reveals potential for biotechnological applications.</title>
        <authorList>
            <person name="Desiderato J.G."/>
            <person name="Alvarenga D.O."/>
            <person name="Constancio M.T.L."/>
            <person name="Alves L.M.C."/>
            <person name="Varani A.M."/>
        </authorList>
    </citation>
    <scope>NUCLEOTIDE SEQUENCE [LARGE SCALE GENOMIC DNA]</scope>
    <source>
        <strain evidence="7 8">FCAV SCS01</strain>
    </source>
</reference>
<dbReference type="PANTHER" id="PTHR43806:SF11">
    <property type="entry name" value="CEREVISIN-RELATED"/>
    <property type="match status" value="1"/>
</dbReference>
<dbReference type="EMBL" id="NFZS01000004">
    <property type="protein sequence ID" value="RAO75008.1"/>
    <property type="molecule type" value="Genomic_DNA"/>
</dbReference>
<dbReference type="Pfam" id="PF00082">
    <property type="entry name" value="Peptidase_S8"/>
    <property type="match status" value="1"/>
</dbReference>
<evidence type="ECO:0000313" key="7">
    <source>
        <dbReference type="EMBL" id="RAO75008.1"/>
    </source>
</evidence>
<keyword evidence="3 5" id="KW-0378">Hydrolase</keyword>
<dbReference type="Proteomes" id="UP000248926">
    <property type="component" value="Unassembled WGS sequence"/>
</dbReference>
<feature type="active site" description="Charge relay system" evidence="5">
    <location>
        <position position="363"/>
    </location>
</feature>
<feature type="domain" description="Peptidase S8/S53" evidence="6">
    <location>
        <begin position="194"/>
        <end position="411"/>
    </location>
</feature>
<keyword evidence="2 5" id="KW-0645">Protease</keyword>
<protein>
    <submittedName>
        <fullName evidence="7">Peptidase S8</fullName>
    </submittedName>
</protein>
<evidence type="ECO:0000256" key="2">
    <source>
        <dbReference type="ARBA" id="ARBA00022670"/>
    </source>
</evidence>
<evidence type="ECO:0000313" key="8">
    <source>
        <dbReference type="Proteomes" id="UP000248926"/>
    </source>
</evidence>
<sequence>MPLRRTSRWSVLGLSVAWILAAAAPIHAQVLGPAQRLTGLQAPINTRLPMPLPSANLQGIDNVLQRSLALTRTVQINALLRKEGRRVDMDPQGAPILRGEFLAMNLSGASLDAVLALGFSKAHEVSIDAVPELSFVVLRDTRNLRAEEAMRILRQAAPAATFTYQHLYLPAGNSEDPAQATSSISPPEEVRRLGLIDGGVDTTNPALVHAHVEQHGCGTPKPSRHGTAVAARLVDGEAGELFAADLWCGDTVGGATSQLVEALAWMASKHVPVINISLVGPDNPVLARAIQAMLARGHVLVSAAGNDGPAAPPLFPAAYPGVIGVGGVDARGRVLPESASGDQVAFCASGVIGSGRDTLRGTSFAAPIVAHKAAHWTEVPSPGAPARVLQHLIGEARALDPSGHDPRCGHGVLSP</sequence>
<evidence type="ECO:0000259" key="6">
    <source>
        <dbReference type="Pfam" id="PF00082"/>
    </source>
</evidence>